<proteinExistence type="predicted"/>
<dbReference type="AlphaFoldDB" id="A0A7W0HM12"/>
<feature type="transmembrane region" description="Helical" evidence="1">
    <location>
        <begin position="228"/>
        <end position="248"/>
    </location>
</feature>
<feature type="transmembrane region" description="Helical" evidence="1">
    <location>
        <begin position="254"/>
        <end position="276"/>
    </location>
</feature>
<organism evidence="2 3">
    <name type="scientific">Desulfosalsimonas propionicica</name>
    <dbReference type="NCBI Taxonomy" id="332175"/>
    <lineage>
        <taxon>Bacteria</taxon>
        <taxon>Pseudomonadati</taxon>
        <taxon>Thermodesulfobacteriota</taxon>
        <taxon>Desulfobacteria</taxon>
        <taxon>Desulfobacterales</taxon>
        <taxon>Desulfosalsimonadaceae</taxon>
        <taxon>Desulfosalsimonas</taxon>
    </lineage>
</organism>
<evidence type="ECO:0000256" key="1">
    <source>
        <dbReference type="SAM" id="Phobius"/>
    </source>
</evidence>
<evidence type="ECO:0000313" key="3">
    <source>
        <dbReference type="Proteomes" id="UP000525298"/>
    </source>
</evidence>
<keyword evidence="1" id="KW-0472">Membrane</keyword>
<dbReference type="EMBL" id="JACDUS010000013">
    <property type="protein sequence ID" value="MBA2882890.1"/>
    <property type="molecule type" value="Genomic_DNA"/>
</dbReference>
<dbReference type="Proteomes" id="UP000525298">
    <property type="component" value="Unassembled WGS sequence"/>
</dbReference>
<feature type="transmembrane region" description="Helical" evidence="1">
    <location>
        <begin position="114"/>
        <end position="131"/>
    </location>
</feature>
<protein>
    <recommendedName>
        <fullName evidence="4">Mechanosensitive ion channel protein MscS</fullName>
    </recommendedName>
</protein>
<feature type="transmembrane region" description="Helical" evidence="1">
    <location>
        <begin position="82"/>
        <end position="102"/>
    </location>
</feature>
<evidence type="ECO:0008006" key="4">
    <source>
        <dbReference type="Google" id="ProtNLM"/>
    </source>
</evidence>
<name>A0A7W0HM12_9BACT</name>
<evidence type="ECO:0000313" key="2">
    <source>
        <dbReference type="EMBL" id="MBA2882890.1"/>
    </source>
</evidence>
<comment type="caution">
    <text evidence="2">The sequence shown here is derived from an EMBL/GenBank/DDBJ whole genome shotgun (WGS) entry which is preliminary data.</text>
</comment>
<dbReference type="RefSeq" id="WP_181552507.1">
    <property type="nucleotide sequence ID" value="NZ_JACDUS010000013.1"/>
</dbReference>
<feature type="transmembrane region" description="Helical" evidence="1">
    <location>
        <begin position="40"/>
        <end position="61"/>
    </location>
</feature>
<feature type="transmembrane region" description="Helical" evidence="1">
    <location>
        <begin position="146"/>
        <end position="164"/>
    </location>
</feature>
<keyword evidence="1" id="KW-1133">Transmembrane helix</keyword>
<keyword evidence="3" id="KW-1185">Reference proteome</keyword>
<sequence length="361" mass="41017">MAAGLLLGLPLLGAWMFVDEPLWIYFDFPPEPGRIDHAPFSWPVFWVLALLIAACLAPFAVRGLRVFLQGRRINAKAQPLEAFPAWGHAGIAVGAVAWIFSWTRFSWFGAWQPYTFPLLWLGYIIIVNALCQRRTGACRMLAQPRFFALLFLASAVFWWFFEYLNRFVLNWYYVDVDMFGPAGYIFYATICFSTVLPAVWSTADLIASYPFFRHAFADFIPLRPRHSGLAAGTLLTAAAAGLFLLPAYPNWLFPLLWVSPLLIIVCFQAIAGRPHLFSPVARGQWQRLVCFATAALVCGFFWEMWNFYSLARWEYSIPFVHGFEVFEMPLPGYAGYLPFGLECAAVGDIVQRQVATRRQGK</sequence>
<keyword evidence="1" id="KW-0812">Transmembrane</keyword>
<feature type="transmembrane region" description="Helical" evidence="1">
    <location>
        <begin position="184"/>
        <end position="207"/>
    </location>
</feature>
<accession>A0A7W0HM12</accession>
<gene>
    <name evidence="2" type="ORF">HNR65_003245</name>
</gene>
<reference evidence="2 3" key="1">
    <citation type="submission" date="2020-07" db="EMBL/GenBank/DDBJ databases">
        <title>Genomic Encyclopedia of Type Strains, Phase IV (KMG-IV): sequencing the most valuable type-strain genomes for metagenomic binning, comparative biology and taxonomic classification.</title>
        <authorList>
            <person name="Goeker M."/>
        </authorList>
    </citation>
    <scope>NUCLEOTIDE SEQUENCE [LARGE SCALE GENOMIC DNA]</scope>
    <source>
        <strain evidence="2 3">DSM 17721</strain>
    </source>
</reference>
<feature type="transmembrane region" description="Helical" evidence="1">
    <location>
        <begin position="288"/>
        <end position="308"/>
    </location>
</feature>